<gene>
    <name evidence="2" type="ordered locus">BDI_3286</name>
</gene>
<feature type="transmembrane region" description="Helical" evidence="1">
    <location>
        <begin position="44"/>
        <end position="61"/>
    </location>
</feature>
<dbReference type="STRING" id="435591.BDI_3286"/>
<feature type="transmembrane region" description="Helical" evidence="1">
    <location>
        <begin position="12"/>
        <end position="32"/>
    </location>
</feature>
<dbReference type="AlphaFoldDB" id="A6LH27"/>
<organism evidence="2 3">
    <name type="scientific">Parabacteroides distasonis (strain ATCC 8503 / DSM 20701 / CIP 104284 / JCM 5825 / NCTC 11152)</name>
    <dbReference type="NCBI Taxonomy" id="435591"/>
    <lineage>
        <taxon>Bacteria</taxon>
        <taxon>Pseudomonadati</taxon>
        <taxon>Bacteroidota</taxon>
        <taxon>Bacteroidia</taxon>
        <taxon>Bacteroidales</taxon>
        <taxon>Tannerellaceae</taxon>
        <taxon>Parabacteroides</taxon>
    </lineage>
</organism>
<dbReference type="PaxDb" id="435591-BDI_3286"/>
<sequence>MPCFKNKTNMKKINITTIALLVYLIVMSIIGWPGNNSGNNYTEYFLMIGATLVIIILLRYLQVKRLRMRDKWNKDEDPAKQ</sequence>
<dbReference type="KEGG" id="pdi:BDI_3286"/>
<dbReference type="EMBL" id="CP000140">
    <property type="protein sequence ID" value="ABR44991.1"/>
    <property type="molecule type" value="Genomic_DNA"/>
</dbReference>
<keyword evidence="3" id="KW-1185">Reference proteome</keyword>
<keyword evidence="1" id="KW-0472">Membrane</keyword>
<dbReference type="eggNOG" id="ENOG5033DFM">
    <property type="taxonomic scope" value="Bacteria"/>
</dbReference>
<name>A6LH27_PARD8</name>
<keyword evidence="1" id="KW-1133">Transmembrane helix</keyword>
<protein>
    <submittedName>
        <fullName evidence="2">Uncharacterized protein</fullName>
    </submittedName>
</protein>
<evidence type="ECO:0000313" key="3">
    <source>
        <dbReference type="Proteomes" id="UP000000566"/>
    </source>
</evidence>
<accession>A6LH27</accession>
<reference evidence="2 3" key="1">
    <citation type="journal article" date="2007" name="PLoS Biol.">
        <title>Evolution of symbiotic bacteria in the distal human intestine.</title>
        <authorList>
            <person name="Xu J."/>
            <person name="Mahowald M.A."/>
            <person name="Ley R.E."/>
            <person name="Lozupone C.A."/>
            <person name="Hamady M."/>
            <person name="Martens E.C."/>
            <person name="Henrissat B."/>
            <person name="Coutinho P.M."/>
            <person name="Minx P."/>
            <person name="Latreille P."/>
            <person name="Cordum H."/>
            <person name="Van Brunt A."/>
            <person name="Kim K."/>
            <person name="Fulton R.S."/>
            <person name="Fulton L.A."/>
            <person name="Clifton S.W."/>
            <person name="Wilson R.K."/>
            <person name="Knight R.D."/>
            <person name="Gordon J.I."/>
        </authorList>
    </citation>
    <scope>NUCLEOTIDE SEQUENCE [LARGE SCALE GENOMIC DNA]</scope>
    <source>
        <strain evidence="3">ATCC 8503 / DSM 20701 / CIP 104284 / JCM 5825 / NCTC 11152</strain>
    </source>
</reference>
<evidence type="ECO:0000256" key="1">
    <source>
        <dbReference type="SAM" id="Phobius"/>
    </source>
</evidence>
<dbReference type="HOGENOM" id="CLU_195803_0_0_10"/>
<keyword evidence="1" id="KW-0812">Transmembrane</keyword>
<dbReference type="Proteomes" id="UP000000566">
    <property type="component" value="Chromosome"/>
</dbReference>
<evidence type="ECO:0000313" key="2">
    <source>
        <dbReference type="EMBL" id="ABR44991.1"/>
    </source>
</evidence>
<proteinExistence type="predicted"/>